<keyword evidence="2" id="KW-0472">Membrane</keyword>
<comment type="caution">
    <text evidence="3">The sequence shown here is derived from an EMBL/GenBank/DDBJ whole genome shotgun (WGS) entry which is preliminary data.</text>
</comment>
<evidence type="ECO:0000313" key="4">
    <source>
        <dbReference type="Proteomes" id="UP001165685"/>
    </source>
</evidence>
<feature type="transmembrane region" description="Helical" evidence="2">
    <location>
        <begin position="45"/>
        <end position="63"/>
    </location>
</feature>
<proteinExistence type="predicted"/>
<evidence type="ECO:0008006" key="5">
    <source>
        <dbReference type="Google" id="ProtNLM"/>
    </source>
</evidence>
<organism evidence="3 4">
    <name type="scientific">Nocardiopsis suaedae</name>
    <dbReference type="NCBI Taxonomy" id="3018444"/>
    <lineage>
        <taxon>Bacteria</taxon>
        <taxon>Bacillati</taxon>
        <taxon>Actinomycetota</taxon>
        <taxon>Actinomycetes</taxon>
        <taxon>Streptosporangiales</taxon>
        <taxon>Nocardiopsidaceae</taxon>
        <taxon>Nocardiopsis</taxon>
    </lineage>
</organism>
<gene>
    <name evidence="3" type="ORF">O4U47_15955</name>
</gene>
<dbReference type="EMBL" id="JAQFWP010000028">
    <property type="protein sequence ID" value="MDA2806010.1"/>
    <property type="molecule type" value="Genomic_DNA"/>
</dbReference>
<evidence type="ECO:0000256" key="2">
    <source>
        <dbReference type="SAM" id="Phobius"/>
    </source>
</evidence>
<dbReference type="RefSeq" id="WP_270678655.1">
    <property type="nucleotide sequence ID" value="NZ_JAQFWP010000028.1"/>
</dbReference>
<accession>A0ABT4TMU8</accession>
<keyword evidence="2" id="KW-0812">Transmembrane</keyword>
<evidence type="ECO:0000256" key="1">
    <source>
        <dbReference type="SAM" id="MobiDB-lite"/>
    </source>
</evidence>
<evidence type="ECO:0000313" key="3">
    <source>
        <dbReference type="EMBL" id="MDA2806010.1"/>
    </source>
</evidence>
<keyword evidence="4" id="KW-1185">Reference proteome</keyword>
<sequence length="129" mass="13935">MTDRRAHEDAAGRDAGRYDARIRGYQREGGRFAPTSDHRGRVRSWAGVALVVAGALAAALAMVTATPWLLIVAAVAALAGLAVCVAGDIFTDVVLDDPHRESEEPHSTPLHKIKERDRELEAERRRAGA</sequence>
<dbReference type="Proteomes" id="UP001165685">
    <property type="component" value="Unassembled WGS sequence"/>
</dbReference>
<name>A0ABT4TMU8_9ACTN</name>
<keyword evidence="2" id="KW-1133">Transmembrane helix</keyword>
<protein>
    <recommendedName>
        <fullName evidence="5">DUF3040 domain-containing protein</fullName>
    </recommendedName>
</protein>
<reference evidence="3" key="1">
    <citation type="submission" date="2023-01" db="EMBL/GenBank/DDBJ databases">
        <title>Draft genome sequence of Nocardiopsis sp. LSu2-4 isolated from halophytes.</title>
        <authorList>
            <person name="Duangmal K."/>
            <person name="Chantavorakit T."/>
        </authorList>
    </citation>
    <scope>NUCLEOTIDE SEQUENCE</scope>
    <source>
        <strain evidence="3">LSu2-4</strain>
    </source>
</reference>
<feature type="transmembrane region" description="Helical" evidence="2">
    <location>
        <begin position="69"/>
        <end position="90"/>
    </location>
</feature>
<feature type="region of interest" description="Disordered" evidence="1">
    <location>
        <begin position="99"/>
        <end position="129"/>
    </location>
</feature>